<proteinExistence type="inferred from homology"/>
<protein>
    <recommendedName>
        <fullName evidence="8">CoA-disulfide reductase</fullName>
    </recommendedName>
</protein>
<dbReference type="PRINTS" id="PR00368">
    <property type="entry name" value="FADPNR"/>
</dbReference>
<evidence type="ECO:0008006" key="8">
    <source>
        <dbReference type="Google" id="ProtNLM"/>
    </source>
</evidence>
<feature type="non-terminal residue" evidence="7">
    <location>
        <position position="243"/>
    </location>
</feature>
<evidence type="ECO:0000256" key="2">
    <source>
        <dbReference type="ARBA" id="ARBA00009130"/>
    </source>
</evidence>
<evidence type="ECO:0000259" key="6">
    <source>
        <dbReference type="Pfam" id="PF07992"/>
    </source>
</evidence>
<feature type="domain" description="FAD/NAD(P)-binding" evidence="6">
    <location>
        <begin position="5"/>
        <end position="71"/>
    </location>
</feature>
<dbReference type="InterPro" id="IPR050260">
    <property type="entry name" value="FAD-bd_OxRdtase"/>
</dbReference>
<evidence type="ECO:0000256" key="3">
    <source>
        <dbReference type="ARBA" id="ARBA00022630"/>
    </source>
</evidence>
<dbReference type="PANTHER" id="PTHR43429">
    <property type="entry name" value="PYRIDINE NUCLEOTIDE-DISULFIDE OXIDOREDUCTASE DOMAIN-CONTAINING"/>
    <property type="match status" value="1"/>
</dbReference>
<dbReference type="AlphaFoldDB" id="X0XRL0"/>
<organism evidence="7">
    <name type="scientific">marine sediment metagenome</name>
    <dbReference type="NCBI Taxonomy" id="412755"/>
    <lineage>
        <taxon>unclassified sequences</taxon>
        <taxon>metagenomes</taxon>
        <taxon>ecological metagenomes</taxon>
    </lineage>
</organism>
<feature type="non-terminal residue" evidence="7">
    <location>
        <position position="1"/>
    </location>
</feature>
<feature type="domain" description="Pyridine nucleotide-disulphide oxidoreductase dimerisation" evidence="5">
    <location>
        <begin position="113"/>
        <end position="212"/>
    </location>
</feature>
<sequence length="243" mass="25992">QSDSKLMVSLKSGMELACDFAILSIGVRPEVKLAQESGLVIGNCGGIKVNEYLQTSDPDIYAAGDAVEVKDFVLGNAALIPLAGPANKQGRIVADNLCGRNVKYKGTQGTAILKIFDLTAAMTGASEKALRKTGIDYEKLYIHPAHHVGYYPGARQMHIKLLFTNPEGKILGVQIIGSKGVDKRIDVFATAIRAGMTVFDLQELELAYAPPYGSGKDAVNMAGFVAGNILDGTFNVKHYDDLD</sequence>
<comment type="cofactor">
    <cofactor evidence="1">
        <name>FAD</name>
        <dbReference type="ChEBI" id="CHEBI:57692"/>
    </cofactor>
</comment>
<dbReference type="Gene3D" id="3.50.50.60">
    <property type="entry name" value="FAD/NAD(P)-binding domain"/>
    <property type="match status" value="2"/>
</dbReference>
<dbReference type="EMBL" id="BARS01048702">
    <property type="protein sequence ID" value="GAG39298.1"/>
    <property type="molecule type" value="Genomic_DNA"/>
</dbReference>
<dbReference type="GO" id="GO:0016491">
    <property type="term" value="F:oxidoreductase activity"/>
    <property type="evidence" value="ECO:0007669"/>
    <property type="project" value="InterPro"/>
</dbReference>
<evidence type="ECO:0000313" key="7">
    <source>
        <dbReference type="EMBL" id="GAG39298.1"/>
    </source>
</evidence>
<dbReference type="InterPro" id="IPR004099">
    <property type="entry name" value="Pyr_nucl-diS_OxRdtase_dimer"/>
</dbReference>
<comment type="similarity">
    <text evidence="2">Belongs to the class-III pyridine nucleotide-disulfide oxidoreductase family.</text>
</comment>
<dbReference type="Pfam" id="PF02852">
    <property type="entry name" value="Pyr_redox_dim"/>
    <property type="match status" value="1"/>
</dbReference>
<dbReference type="InterPro" id="IPR023753">
    <property type="entry name" value="FAD/NAD-binding_dom"/>
</dbReference>
<reference evidence="7" key="1">
    <citation type="journal article" date="2014" name="Front. Microbiol.">
        <title>High frequency of phylogenetically diverse reductive dehalogenase-homologous genes in deep subseafloor sedimentary metagenomes.</title>
        <authorList>
            <person name="Kawai M."/>
            <person name="Futagami T."/>
            <person name="Toyoda A."/>
            <person name="Takaki Y."/>
            <person name="Nishi S."/>
            <person name="Hori S."/>
            <person name="Arai W."/>
            <person name="Tsubouchi T."/>
            <person name="Morono Y."/>
            <person name="Uchiyama I."/>
            <person name="Ito T."/>
            <person name="Fujiyama A."/>
            <person name="Inagaki F."/>
            <person name="Takami H."/>
        </authorList>
    </citation>
    <scope>NUCLEOTIDE SEQUENCE</scope>
    <source>
        <strain evidence="7">Expedition CK06-06</strain>
    </source>
</reference>
<accession>X0XRL0</accession>
<comment type="caution">
    <text evidence="7">The sequence shown here is derived from an EMBL/GenBank/DDBJ whole genome shotgun (WGS) entry which is preliminary data.</text>
</comment>
<dbReference type="SUPFAM" id="SSF51905">
    <property type="entry name" value="FAD/NAD(P)-binding domain"/>
    <property type="match status" value="1"/>
</dbReference>
<evidence type="ECO:0000256" key="1">
    <source>
        <dbReference type="ARBA" id="ARBA00001974"/>
    </source>
</evidence>
<evidence type="ECO:0000259" key="5">
    <source>
        <dbReference type="Pfam" id="PF02852"/>
    </source>
</evidence>
<dbReference type="InterPro" id="IPR036188">
    <property type="entry name" value="FAD/NAD-bd_sf"/>
</dbReference>
<gene>
    <name evidence="7" type="ORF">S01H1_72944</name>
</gene>
<dbReference type="Pfam" id="PF07992">
    <property type="entry name" value="Pyr_redox_2"/>
    <property type="match status" value="1"/>
</dbReference>
<dbReference type="InterPro" id="IPR016156">
    <property type="entry name" value="FAD/NAD-linked_Rdtase_dimer_sf"/>
</dbReference>
<name>X0XRL0_9ZZZZ</name>
<dbReference type="SUPFAM" id="SSF55424">
    <property type="entry name" value="FAD/NAD-linked reductases, dimerisation (C-terminal) domain"/>
    <property type="match status" value="1"/>
</dbReference>
<keyword evidence="4" id="KW-0274">FAD</keyword>
<keyword evidence="3" id="KW-0285">Flavoprotein</keyword>
<evidence type="ECO:0000256" key="4">
    <source>
        <dbReference type="ARBA" id="ARBA00022827"/>
    </source>
</evidence>